<proteinExistence type="predicted"/>
<name>A0A2A7API4_9FIRM</name>
<comment type="caution">
    <text evidence="2">The sequence shown here is derived from an EMBL/GenBank/DDBJ whole genome shotgun (WGS) entry which is preliminary data.</text>
</comment>
<evidence type="ECO:0000313" key="2">
    <source>
        <dbReference type="EMBL" id="PDX80973.1"/>
    </source>
</evidence>
<organism evidence="2 3">
    <name type="scientific">Faecalibacterium prausnitzii</name>
    <dbReference type="NCBI Taxonomy" id="853"/>
    <lineage>
        <taxon>Bacteria</taxon>
        <taxon>Bacillati</taxon>
        <taxon>Bacillota</taxon>
        <taxon>Clostridia</taxon>
        <taxon>Eubacteriales</taxon>
        <taxon>Oscillospiraceae</taxon>
        <taxon>Faecalibacterium</taxon>
    </lineage>
</organism>
<keyword evidence="1" id="KW-1133">Transmembrane helix</keyword>
<dbReference type="RefSeq" id="WP_097839870.1">
    <property type="nucleotide sequence ID" value="NZ_NMTY01000024.1"/>
</dbReference>
<accession>A0A2A7API4</accession>
<evidence type="ECO:0000256" key="1">
    <source>
        <dbReference type="SAM" id="Phobius"/>
    </source>
</evidence>
<feature type="transmembrane region" description="Helical" evidence="1">
    <location>
        <begin position="30"/>
        <end position="50"/>
    </location>
</feature>
<sequence length="254" mass="28333">MDWVMCLLPMAVCFVGVLLTVKISRNHKRVLAAAGVVLFLCVAFGSLVVYRVQKIAKPIRESDTLAVAEMNLNSFRGDVEMNDFQTNASTELYQALEEYLGKKIYLPCINQDTFDAGGQDVILQFGSDDEAKVWLAFYADSRICLVDGKKAYIFPNGKAVYQEIEEILASVSTHTAVTVTAIDEENDFLMAEEENGKLYAFHKISEKLQTKNGKQAKLEDLAVGDELTVLSDGRVLLSDPYQIENVYKIYTDGE</sequence>
<keyword evidence="1" id="KW-0472">Membrane</keyword>
<protein>
    <submittedName>
        <fullName evidence="2">Uncharacterized protein</fullName>
    </submittedName>
</protein>
<reference evidence="2 3" key="1">
    <citation type="journal article" date="2017" name="Front. Microbiol.">
        <title>New Insights into the Diversity of the Genus Faecalibacterium.</title>
        <authorList>
            <person name="Benevides L."/>
            <person name="Burman S."/>
            <person name="Martin R."/>
            <person name="Robert V."/>
            <person name="Thomas M."/>
            <person name="Miquel S."/>
            <person name="Chain F."/>
            <person name="Sokol H."/>
            <person name="Bermudez-Humaran L.G."/>
            <person name="Morrison M."/>
            <person name="Langella P."/>
            <person name="Azevedo V.A."/>
            <person name="Chatel J.M."/>
            <person name="Soares S."/>
        </authorList>
    </citation>
    <scope>NUCLEOTIDE SEQUENCE [LARGE SCALE GENOMIC DNA]</scope>
    <source>
        <strain evidence="2 3">CNCM I 4575</strain>
    </source>
</reference>
<keyword evidence="1" id="KW-0812">Transmembrane</keyword>
<gene>
    <name evidence="2" type="ORF">CGS58_10795</name>
</gene>
<dbReference type="Proteomes" id="UP000220005">
    <property type="component" value="Unassembled WGS sequence"/>
</dbReference>
<dbReference type="AlphaFoldDB" id="A0A2A7API4"/>
<evidence type="ECO:0000313" key="3">
    <source>
        <dbReference type="Proteomes" id="UP000220005"/>
    </source>
</evidence>
<dbReference type="EMBL" id="NMTY01000024">
    <property type="protein sequence ID" value="PDX80973.1"/>
    <property type="molecule type" value="Genomic_DNA"/>
</dbReference>